<dbReference type="InterPro" id="IPR036737">
    <property type="entry name" value="OmpA-like_sf"/>
</dbReference>
<comment type="caution">
    <text evidence="3">The sequence shown here is derived from an EMBL/GenBank/DDBJ whole genome shotgun (WGS) entry which is preliminary data.</text>
</comment>
<feature type="domain" description="PpiC" evidence="2">
    <location>
        <begin position="135"/>
        <end position="237"/>
    </location>
</feature>
<dbReference type="EMBL" id="RJUF01000001">
    <property type="protein sequence ID" value="MCP9761402.1"/>
    <property type="molecule type" value="Genomic_DNA"/>
</dbReference>
<evidence type="ECO:0000313" key="4">
    <source>
        <dbReference type="Proteomes" id="UP001204144"/>
    </source>
</evidence>
<protein>
    <recommendedName>
        <fullName evidence="2">PpiC domain-containing protein</fullName>
    </recommendedName>
</protein>
<dbReference type="PANTHER" id="PTHR47245:SF2">
    <property type="entry name" value="PEPTIDYL-PROLYL CIS-TRANS ISOMERASE HP_0175-RELATED"/>
    <property type="match status" value="1"/>
</dbReference>
<dbReference type="Pfam" id="PF00639">
    <property type="entry name" value="Rotamase"/>
    <property type="match status" value="2"/>
</dbReference>
<evidence type="ECO:0000259" key="2">
    <source>
        <dbReference type="PROSITE" id="PS50198"/>
    </source>
</evidence>
<dbReference type="AlphaFoldDB" id="A0AAE3GY92"/>
<dbReference type="GO" id="GO:0003755">
    <property type="term" value="F:peptidyl-prolyl cis-trans isomerase activity"/>
    <property type="evidence" value="ECO:0007669"/>
    <property type="project" value="UniProtKB-KW"/>
</dbReference>
<dbReference type="PANTHER" id="PTHR47245">
    <property type="entry name" value="PEPTIDYLPROLYL ISOMERASE"/>
    <property type="match status" value="1"/>
</dbReference>
<dbReference type="Gene3D" id="3.30.1330.60">
    <property type="entry name" value="OmpA-like domain"/>
    <property type="match status" value="1"/>
</dbReference>
<sequence length="777" mass="90233">MLYIKYIYAVVLFGILWSCAKPLPSKPIVIQGKPAIIDVPKEPALVTLGEASFTKTDLLAEFENLPSLDSSSNDALINEVIQKKLFIMEAQAMGMDTSSLFKEEVETYKRIEIQNFSEDRAMLSALAEDSYQKYQSEINASHIFIPMSWYASPEDTLKVYNELMELRRYALKNDNFAILAKEWSKDPKTNMKGGSLGWFTAFHLIYPLEKAAYSTPVDSISLPVKTKVGYHLVKVNDKRPNSGYAKVKHIFKYLKVDVSKEQYDKTYATLDSLKTSLESGANFDELVIKYSDDFNSRESNGMLPIFGIGTREESTFEEAAFSLQKGEVSKPVRSSSGLHLIKLIEKYKPDSREVYLKKIQPKLTTDSRAEYLQIKKFETLRKKHHLVINDEIFAQCINYADNRILERNWKMTQNELSNFVLFSIGQNKYFVSAFMKYVEERQEYEKWRTEEKPVEIFKMLFDKYLNQQLVLAEEKSILGTNADLERLFKFQKDNLLYSKFYNKAIIQKSLDDSTGQRQFFESHPELFPNVEVGSFTVVSFADTSIQNKFKVYRAGAKPYQLNRGIKPLYYAKDQYLLGLEEKRKLTGLLTIMKKNSGYIVEIGGHVDKNEDEKVAALRIQQIVDYLVENGLPLTRILEVNYKNNKVQDRFDWTKNQRVSFQFFSNLESDLIKVFNERQAESIIYKTYTIDRREFEKKLGLKWQNQTGVVEIAGRIEEFSLKIKKATKSFNDYKYEVIEKYQDYLTQELTKSLTQKYKVNFDKAELNKIVEAVKSNSK</sequence>
<accession>A0AAE3GY92</accession>
<organism evidence="3 4">
    <name type="scientific">Lacihabitans soyangensis</name>
    <dbReference type="NCBI Taxonomy" id="869394"/>
    <lineage>
        <taxon>Bacteria</taxon>
        <taxon>Pseudomonadati</taxon>
        <taxon>Bacteroidota</taxon>
        <taxon>Cytophagia</taxon>
        <taxon>Cytophagales</taxon>
        <taxon>Leadbetterellaceae</taxon>
        <taxon>Lacihabitans</taxon>
    </lineage>
</organism>
<keyword evidence="4" id="KW-1185">Reference proteome</keyword>
<dbReference type="SUPFAM" id="SSF103088">
    <property type="entry name" value="OmpA-like"/>
    <property type="match status" value="1"/>
</dbReference>
<evidence type="ECO:0000313" key="3">
    <source>
        <dbReference type="EMBL" id="MCP9761402.1"/>
    </source>
</evidence>
<dbReference type="Gene3D" id="3.10.50.40">
    <property type="match status" value="2"/>
</dbReference>
<keyword evidence="1" id="KW-0697">Rotamase</keyword>
<proteinExistence type="predicted"/>
<feature type="domain" description="PpiC" evidence="2">
    <location>
        <begin position="242"/>
        <end position="345"/>
    </location>
</feature>
<dbReference type="Proteomes" id="UP001204144">
    <property type="component" value="Unassembled WGS sequence"/>
</dbReference>
<keyword evidence="1" id="KW-0413">Isomerase</keyword>
<dbReference type="InterPro" id="IPR023058">
    <property type="entry name" value="PPIase_PpiC_CS"/>
</dbReference>
<name>A0AAE3GY92_9BACT</name>
<dbReference type="SUPFAM" id="SSF54534">
    <property type="entry name" value="FKBP-like"/>
    <property type="match status" value="2"/>
</dbReference>
<dbReference type="InterPro" id="IPR050245">
    <property type="entry name" value="PrsA_foldase"/>
</dbReference>
<dbReference type="InterPro" id="IPR046357">
    <property type="entry name" value="PPIase_dom_sf"/>
</dbReference>
<dbReference type="RefSeq" id="WP_255035137.1">
    <property type="nucleotide sequence ID" value="NZ_RJUF01000001.1"/>
</dbReference>
<dbReference type="PROSITE" id="PS50198">
    <property type="entry name" value="PPIC_PPIASE_2"/>
    <property type="match status" value="2"/>
</dbReference>
<evidence type="ECO:0000256" key="1">
    <source>
        <dbReference type="PROSITE-ProRule" id="PRU00278"/>
    </source>
</evidence>
<gene>
    <name evidence="3" type="ORF">EGI31_00435</name>
</gene>
<dbReference type="InterPro" id="IPR000297">
    <property type="entry name" value="PPIase_PpiC"/>
</dbReference>
<dbReference type="PROSITE" id="PS01096">
    <property type="entry name" value="PPIC_PPIASE_1"/>
    <property type="match status" value="1"/>
</dbReference>
<reference evidence="3 4" key="1">
    <citation type="submission" date="2018-11" db="EMBL/GenBank/DDBJ databases">
        <title>Novel bacteria species description.</title>
        <authorList>
            <person name="Han J.-H."/>
        </authorList>
    </citation>
    <scope>NUCLEOTIDE SEQUENCE [LARGE SCALE GENOMIC DNA]</scope>
    <source>
        <strain evidence="3 4">KCTC23259</strain>
    </source>
</reference>